<dbReference type="EMBL" id="JTDE01005508">
    <property type="protein sequence ID" value="KAF7249191.1"/>
    <property type="molecule type" value="Genomic_DNA"/>
</dbReference>
<dbReference type="Gene3D" id="3.90.132.10">
    <property type="entry name" value="Leishmanolysin , domain 2"/>
    <property type="match status" value="1"/>
</dbReference>
<proteinExistence type="predicted"/>
<comment type="caution">
    <text evidence="2">The sequence shown here is derived from an EMBL/GenBank/DDBJ whole genome shotgun (WGS) entry which is preliminary data.</text>
</comment>
<sequence>MPMKTSHTRLISLSARSPFNSINHFMSIKGFAKASLAYFRDRKGIPRTPRDPQTGQPALGKDRRGNPVPSNSTLVIRDSVFLSTKGSTPLSVSYLTLPAIVNLARKYFNASSLDGVPLEREEHMTSHLEARIFPVRQ</sequence>
<dbReference type="OrthoDB" id="527990at2759"/>
<organism evidence="2 3">
    <name type="scientific">Paragonimus skrjabini miyazakii</name>
    <dbReference type="NCBI Taxonomy" id="59628"/>
    <lineage>
        <taxon>Eukaryota</taxon>
        <taxon>Metazoa</taxon>
        <taxon>Spiralia</taxon>
        <taxon>Lophotrochozoa</taxon>
        <taxon>Platyhelminthes</taxon>
        <taxon>Trematoda</taxon>
        <taxon>Digenea</taxon>
        <taxon>Plagiorchiida</taxon>
        <taxon>Troglotremata</taxon>
        <taxon>Troglotrematidae</taxon>
        <taxon>Paragonimus</taxon>
    </lineage>
</organism>
<evidence type="ECO:0000313" key="2">
    <source>
        <dbReference type="EMBL" id="KAF7249191.1"/>
    </source>
</evidence>
<dbReference type="AlphaFoldDB" id="A0A8S9YTE9"/>
<protein>
    <submittedName>
        <fullName evidence="2">Uncharacterized protein</fullName>
    </submittedName>
</protein>
<keyword evidence="3" id="KW-1185">Reference proteome</keyword>
<dbReference type="Proteomes" id="UP000822476">
    <property type="component" value="Unassembled WGS sequence"/>
</dbReference>
<evidence type="ECO:0000256" key="1">
    <source>
        <dbReference type="SAM" id="MobiDB-lite"/>
    </source>
</evidence>
<reference evidence="2" key="1">
    <citation type="submission" date="2019-07" db="EMBL/GenBank/DDBJ databases">
        <title>Annotation for the trematode Paragonimus miyazaki's.</title>
        <authorList>
            <person name="Choi Y.-J."/>
        </authorList>
    </citation>
    <scope>NUCLEOTIDE SEQUENCE</scope>
    <source>
        <strain evidence="2">Japan</strain>
    </source>
</reference>
<name>A0A8S9YTE9_9TREM</name>
<feature type="region of interest" description="Disordered" evidence="1">
    <location>
        <begin position="42"/>
        <end position="71"/>
    </location>
</feature>
<evidence type="ECO:0000313" key="3">
    <source>
        <dbReference type="Proteomes" id="UP000822476"/>
    </source>
</evidence>
<accession>A0A8S9YTE9</accession>
<gene>
    <name evidence="2" type="ORF">EG68_09831</name>
</gene>